<evidence type="ECO:0000256" key="5">
    <source>
        <dbReference type="ARBA" id="ARBA00022984"/>
    </source>
</evidence>
<comment type="similarity">
    <text evidence="2">Belongs to the YkuD family.</text>
</comment>
<dbReference type="PANTHER" id="PTHR41533:SF2">
    <property type="entry name" value="BLR7131 PROTEIN"/>
    <property type="match status" value="1"/>
</dbReference>
<keyword evidence="5 7" id="KW-0573">Peptidoglycan synthesis</keyword>
<keyword evidence="6 7" id="KW-0961">Cell wall biogenesis/degradation</keyword>
<dbReference type="GO" id="GO:0004180">
    <property type="term" value="F:carboxypeptidase activity"/>
    <property type="evidence" value="ECO:0007669"/>
    <property type="project" value="UniProtKB-ARBA"/>
</dbReference>
<dbReference type="UniPathway" id="UPA00219"/>
<dbReference type="GO" id="GO:0071555">
    <property type="term" value="P:cell wall organization"/>
    <property type="evidence" value="ECO:0007669"/>
    <property type="project" value="UniProtKB-UniRule"/>
</dbReference>
<evidence type="ECO:0000256" key="1">
    <source>
        <dbReference type="ARBA" id="ARBA00004752"/>
    </source>
</evidence>
<dbReference type="InterPro" id="IPR005490">
    <property type="entry name" value="LD_TPept_cat_dom"/>
</dbReference>
<sequence>MRKVLVCVSVAALLVAGCGSQSGGAQGETVQVDPNQVSPQDLQAAVKDERVKRFYAARNWAAVWNDQRSADLTSAFAEAERHGINADGYVKNAKAGANAAEREAALTLAALDYAQALATGFVDPRKIFEVYELPMNKVDLIAGLNQAVDGGGVRTWLAGLAPQDPEYKALQEAYIAYRDRAAQEQKSAIEAGEPIKPRSRDPRVPQIAEALRTNGYLAAAQPAQGAGDASGNAQGSVEAKTDAKAAPASGVYTAELVAAVKKVQADYGIEPDGVIGNSTVEALNTGAKERARILAVNLERRRWLARTAPATRIDVNTAAAELTYWRDGQAANRRKVVVGQPDWETPELGSPIARLVANPDWTIPESIAKEEILPKGAAYMAKENIVTKNGRLVQEPGPKSALGLVKFDMLNDHAIYLHDTPAKALFASTQRHSSHGCARVEDAIGFARLLADDQGQREAFDKALATKKETPVPLPNQIPVRLLYHSAYLDGGKVVFRTDPYGWDDKLAQALGFEGQIRPRVKTHVTDVGP</sequence>
<dbReference type="InterPro" id="IPR036365">
    <property type="entry name" value="PGBD-like_sf"/>
</dbReference>
<comment type="caution">
    <text evidence="10">The sequence shown here is derived from an EMBL/GenBank/DDBJ whole genome shotgun (WGS) entry which is preliminary data.</text>
</comment>
<name>A0A2P7QR95_9SPHN</name>
<evidence type="ECO:0000259" key="9">
    <source>
        <dbReference type="PROSITE" id="PS52029"/>
    </source>
</evidence>
<dbReference type="PANTHER" id="PTHR41533">
    <property type="entry name" value="L,D-TRANSPEPTIDASE HI_1667-RELATED"/>
    <property type="match status" value="1"/>
</dbReference>
<proteinExistence type="inferred from homology"/>
<dbReference type="SUPFAM" id="SSF141523">
    <property type="entry name" value="L,D-transpeptidase catalytic domain-like"/>
    <property type="match status" value="1"/>
</dbReference>
<dbReference type="InterPro" id="IPR052905">
    <property type="entry name" value="LD-transpeptidase_YkuD-like"/>
</dbReference>
<dbReference type="CDD" id="cd16913">
    <property type="entry name" value="YkuD_like"/>
    <property type="match status" value="1"/>
</dbReference>
<keyword evidence="4 7" id="KW-0133">Cell shape</keyword>
<protein>
    <submittedName>
        <fullName evidence="10">Murein L,D-transpeptidase</fullName>
    </submittedName>
</protein>
<keyword evidence="8" id="KW-0732">Signal</keyword>
<dbReference type="InterPro" id="IPR038063">
    <property type="entry name" value="Transpep_catalytic_dom"/>
</dbReference>
<dbReference type="GO" id="GO:0016740">
    <property type="term" value="F:transferase activity"/>
    <property type="evidence" value="ECO:0007669"/>
    <property type="project" value="UniProtKB-KW"/>
</dbReference>
<feature type="active site" description="Proton donor/acceptor" evidence="7">
    <location>
        <position position="418"/>
    </location>
</feature>
<dbReference type="Pfam" id="PF01471">
    <property type="entry name" value="PG_binding_1"/>
    <property type="match status" value="1"/>
</dbReference>
<accession>A0A2P7QR95</accession>
<keyword evidence="3" id="KW-0808">Transferase</keyword>
<evidence type="ECO:0000313" key="11">
    <source>
        <dbReference type="Proteomes" id="UP000241167"/>
    </source>
</evidence>
<feature type="chain" id="PRO_5015178461" evidence="8">
    <location>
        <begin position="28"/>
        <end position="530"/>
    </location>
</feature>
<dbReference type="OrthoDB" id="9778545at2"/>
<evidence type="ECO:0000256" key="4">
    <source>
        <dbReference type="ARBA" id="ARBA00022960"/>
    </source>
</evidence>
<evidence type="ECO:0000256" key="3">
    <source>
        <dbReference type="ARBA" id="ARBA00022679"/>
    </source>
</evidence>
<dbReference type="Pfam" id="PF03734">
    <property type="entry name" value="YkuD"/>
    <property type="match status" value="1"/>
</dbReference>
<gene>
    <name evidence="10" type="ORF">C7I55_09175</name>
</gene>
<comment type="pathway">
    <text evidence="1 7">Cell wall biogenesis; peptidoglycan biosynthesis.</text>
</comment>
<organism evidence="10 11">
    <name type="scientific">Allosphingosinicella deserti</name>
    <dbReference type="NCBI Taxonomy" id="2116704"/>
    <lineage>
        <taxon>Bacteria</taxon>
        <taxon>Pseudomonadati</taxon>
        <taxon>Pseudomonadota</taxon>
        <taxon>Alphaproteobacteria</taxon>
        <taxon>Sphingomonadales</taxon>
        <taxon>Sphingomonadaceae</taxon>
        <taxon>Allosphingosinicella</taxon>
    </lineage>
</organism>
<dbReference type="PROSITE" id="PS51257">
    <property type="entry name" value="PROKAR_LIPOPROTEIN"/>
    <property type="match status" value="1"/>
</dbReference>
<dbReference type="InterPro" id="IPR045380">
    <property type="entry name" value="LD_TPept_scaffold_dom"/>
</dbReference>
<dbReference type="EMBL" id="PXYI01000003">
    <property type="protein sequence ID" value="PSJ40496.1"/>
    <property type="molecule type" value="Genomic_DNA"/>
</dbReference>
<dbReference type="Pfam" id="PF20142">
    <property type="entry name" value="Scaffold"/>
    <property type="match status" value="1"/>
</dbReference>
<keyword evidence="11" id="KW-1185">Reference proteome</keyword>
<dbReference type="RefSeq" id="WP_106512648.1">
    <property type="nucleotide sequence ID" value="NZ_PXYI01000003.1"/>
</dbReference>
<dbReference type="InterPro" id="IPR036366">
    <property type="entry name" value="PGBDSf"/>
</dbReference>
<feature type="signal peptide" evidence="8">
    <location>
        <begin position="1"/>
        <end position="27"/>
    </location>
</feature>
<dbReference type="InterPro" id="IPR002477">
    <property type="entry name" value="Peptidoglycan-bd-like"/>
</dbReference>
<dbReference type="Proteomes" id="UP000241167">
    <property type="component" value="Unassembled WGS sequence"/>
</dbReference>
<feature type="domain" description="L,D-TPase catalytic" evidence="9">
    <location>
        <begin position="311"/>
        <end position="461"/>
    </location>
</feature>
<dbReference type="GO" id="GO:0009252">
    <property type="term" value="P:peptidoglycan biosynthetic process"/>
    <property type="evidence" value="ECO:0007669"/>
    <property type="project" value="UniProtKB-UniPathway"/>
</dbReference>
<evidence type="ECO:0000256" key="6">
    <source>
        <dbReference type="ARBA" id="ARBA00023316"/>
    </source>
</evidence>
<dbReference type="Gene3D" id="1.10.101.10">
    <property type="entry name" value="PGBD-like superfamily/PGBD"/>
    <property type="match status" value="1"/>
</dbReference>
<dbReference type="PROSITE" id="PS52029">
    <property type="entry name" value="LD_TPASE"/>
    <property type="match status" value="1"/>
</dbReference>
<dbReference type="Gene3D" id="2.40.440.10">
    <property type="entry name" value="L,D-transpeptidase catalytic domain-like"/>
    <property type="match status" value="1"/>
</dbReference>
<evidence type="ECO:0000256" key="7">
    <source>
        <dbReference type="PROSITE-ProRule" id="PRU01373"/>
    </source>
</evidence>
<reference evidence="10 11" key="1">
    <citation type="submission" date="2018-03" db="EMBL/GenBank/DDBJ databases">
        <title>The draft genome of Sphingosinicella sp. GL-C-18.</title>
        <authorList>
            <person name="Liu L."/>
            <person name="Li L."/>
            <person name="Liang L."/>
            <person name="Zhang X."/>
            <person name="Wang T."/>
        </authorList>
    </citation>
    <scope>NUCLEOTIDE SEQUENCE [LARGE SCALE GENOMIC DNA]</scope>
    <source>
        <strain evidence="10 11">GL-C-18</strain>
    </source>
</reference>
<dbReference type="SUPFAM" id="SSF47090">
    <property type="entry name" value="PGBD-like"/>
    <property type="match status" value="1"/>
</dbReference>
<evidence type="ECO:0000313" key="10">
    <source>
        <dbReference type="EMBL" id="PSJ40496.1"/>
    </source>
</evidence>
<evidence type="ECO:0000256" key="2">
    <source>
        <dbReference type="ARBA" id="ARBA00005992"/>
    </source>
</evidence>
<dbReference type="AlphaFoldDB" id="A0A2P7QR95"/>
<evidence type="ECO:0000256" key="8">
    <source>
        <dbReference type="SAM" id="SignalP"/>
    </source>
</evidence>
<dbReference type="GO" id="GO:0008360">
    <property type="term" value="P:regulation of cell shape"/>
    <property type="evidence" value="ECO:0007669"/>
    <property type="project" value="UniProtKB-UniRule"/>
</dbReference>
<feature type="active site" description="Nucleophile" evidence="7">
    <location>
        <position position="437"/>
    </location>
</feature>